<proteinExistence type="predicted"/>
<sequence length="199" mass="20023">MVHAHPAAMWLMLASAITAAVCCLLAGRTVPWQGRQAAVAMAAGMIVLSTGLGETGLGEDGLGEDGLGEGFTVLVAAGWILSAMVGTAGLRGHPAAVACCHRAVGGVVMAACALAALPVRGGGHATAHVGHGIPQLSALTGIAVLAMVVWAAVEHRSGRARRSPPGRRARLQDRLSDVLLGLEPIAMSIGLVAMWAGHA</sequence>
<keyword evidence="4" id="KW-1185">Reference proteome</keyword>
<feature type="transmembrane region" description="Helical" evidence="1">
    <location>
        <begin position="133"/>
        <end position="153"/>
    </location>
</feature>
<keyword evidence="2" id="KW-0732">Signal</keyword>
<reference evidence="3 4" key="1">
    <citation type="submission" date="2023-07" db="EMBL/GenBank/DDBJ databases">
        <title>Sorghum-associated microbial communities from plants grown in Nebraska, USA.</title>
        <authorList>
            <person name="Schachtman D."/>
        </authorList>
    </citation>
    <scope>NUCLEOTIDE SEQUENCE [LARGE SCALE GENOMIC DNA]</scope>
    <source>
        <strain evidence="3 4">2980</strain>
    </source>
</reference>
<evidence type="ECO:0000313" key="3">
    <source>
        <dbReference type="EMBL" id="MDR6866236.1"/>
    </source>
</evidence>
<feature type="transmembrane region" description="Helical" evidence="1">
    <location>
        <begin position="6"/>
        <end position="26"/>
    </location>
</feature>
<feature type="transmembrane region" description="Helical" evidence="1">
    <location>
        <begin position="70"/>
        <end position="90"/>
    </location>
</feature>
<feature type="transmembrane region" description="Helical" evidence="1">
    <location>
        <begin position="38"/>
        <end position="58"/>
    </location>
</feature>
<feature type="chain" id="PRO_5047297279" description="DUF5134 domain-containing protein" evidence="2">
    <location>
        <begin position="20"/>
        <end position="199"/>
    </location>
</feature>
<evidence type="ECO:0000256" key="1">
    <source>
        <dbReference type="SAM" id="Phobius"/>
    </source>
</evidence>
<feature type="transmembrane region" description="Helical" evidence="1">
    <location>
        <begin position="174"/>
        <end position="196"/>
    </location>
</feature>
<keyword evidence="1" id="KW-0812">Transmembrane</keyword>
<evidence type="ECO:0000256" key="2">
    <source>
        <dbReference type="SAM" id="SignalP"/>
    </source>
</evidence>
<keyword evidence="1" id="KW-0472">Membrane</keyword>
<dbReference type="Proteomes" id="UP001259347">
    <property type="component" value="Unassembled WGS sequence"/>
</dbReference>
<dbReference type="EMBL" id="JAVDUM010000003">
    <property type="protein sequence ID" value="MDR6866236.1"/>
    <property type="molecule type" value="Genomic_DNA"/>
</dbReference>
<comment type="caution">
    <text evidence="3">The sequence shown here is derived from an EMBL/GenBank/DDBJ whole genome shotgun (WGS) entry which is preliminary data.</text>
</comment>
<protein>
    <recommendedName>
        <fullName evidence="5">DUF5134 domain-containing protein</fullName>
    </recommendedName>
</protein>
<feature type="signal peptide" evidence="2">
    <location>
        <begin position="1"/>
        <end position="19"/>
    </location>
</feature>
<dbReference type="RefSeq" id="WP_310017858.1">
    <property type="nucleotide sequence ID" value="NZ_JAVDUM010000003.1"/>
</dbReference>
<evidence type="ECO:0000313" key="4">
    <source>
        <dbReference type="Proteomes" id="UP001259347"/>
    </source>
</evidence>
<evidence type="ECO:0008006" key="5">
    <source>
        <dbReference type="Google" id="ProtNLM"/>
    </source>
</evidence>
<organism evidence="3 4">
    <name type="scientific">Microbacterium resistens</name>
    <dbReference type="NCBI Taxonomy" id="156977"/>
    <lineage>
        <taxon>Bacteria</taxon>
        <taxon>Bacillati</taxon>
        <taxon>Actinomycetota</taxon>
        <taxon>Actinomycetes</taxon>
        <taxon>Micrococcales</taxon>
        <taxon>Microbacteriaceae</taxon>
        <taxon>Microbacterium</taxon>
    </lineage>
</organism>
<gene>
    <name evidence="3" type="ORF">J2Y69_000828</name>
</gene>
<keyword evidence="1" id="KW-1133">Transmembrane helix</keyword>
<name>A0ABU1S9G3_9MICO</name>
<feature type="transmembrane region" description="Helical" evidence="1">
    <location>
        <begin position="102"/>
        <end position="121"/>
    </location>
</feature>
<accession>A0ABU1S9G3</accession>